<reference evidence="1 2" key="1">
    <citation type="submission" date="2014-04" db="EMBL/GenBank/DDBJ databases">
        <authorList>
            <consortium name="DOE Joint Genome Institute"/>
            <person name="Kuo A."/>
            <person name="Kohler A."/>
            <person name="Costa M.D."/>
            <person name="Nagy L.G."/>
            <person name="Floudas D."/>
            <person name="Copeland A."/>
            <person name="Barry K.W."/>
            <person name="Cichocki N."/>
            <person name="Veneault-Fourrey C."/>
            <person name="LaButti K."/>
            <person name="Lindquist E.A."/>
            <person name="Lipzen A."/>
            <person name="Lundell T."/>
            <person name="Morin E."/>
            <person name="Murat C."/>
            <person name="Sun H."/>
            <person name="Tunlid A."/>
            <person name="Henrissat B."/>
            <person name="Grigoriev I.V."/>
            <person name="Hibbett D.S."/>
            <person name="Martin F."/>
            <person name="Nordberg H.P."/>
            <person name="Cantor M.N."/>
            <person name="Hua S.X."/>
        </authorList>
    </citation>
    <scope>NUCLEOTIDE SEQUENCE [LARGE SCALE GENOMIC DNA]</scope>
    <source>
        <strain evidence="1 2">441</strain>
    </source>
</reference>
<name>A0A0C9YTS0_9AGAM</name>
<protein>
    <submittedName>
        <fullName evidence="1">Uncharacterized protein</fullName>
    </submittedName>
</protein>
<keyword evidence="2" id="KW-1185">Reference proteome</keyword>
<evidence type="ECO:0000313" key="1">
    <source>
        <dbReference type="EMBL" id="KIK20101.1"/>
    </source>
</evidence>
<dbReference type="AlphaFoldDB" id="A0A0C9YTS0"/>
<gene>
    <name evidence="1" type="ORF">PISMIDRAFT_682609</name>
</gene>
<sequence length="59" mass="6848">MYTDITCNTFCHISLDFNSENYGKSRDARVQSGFDIAKLLHEFFQLPSRRQRDAAMETA</sequence>
<proteinExistence type="predicted"/>
<accession>A0A0C9YTS0</accession>
<reference evidence="2" key="2">
    <citation type="submission" date="2015-01" db="EMBL/GenBank/DDBJ databases">
        <title>Evolutionary Origins and Diversification of the Mycorrhizal Mutualists.</title>
        <authorList>
            <consortium name="DOE Joint Genome Institute"/>
            <consortium name="Mycorrhizal Genomics Consortium"/>
            <person name="Kohler A."/>
            <person name="Kuo A."/>
            <person name="Nagy L.G."/>
            <person name="Floudas D."/>
            <person name="Copeland A."/>
            <person name="Barry K.W."/>
            <person name="Cichocki N."/>
            <person name="Veneault-Fourrey C."/>
            <person name="LaButti K."/>
            <person name="Lindquist E.A."/>
            <person name="Lipzen A."/>
            <person name="Lundell T."/>
            <person name="Morin E."/>
            <person name="Murat C."/>
            <person name="Riley R."/>
            <person name="Ohm R."/>
            <person name="Sun H."/>
            <person name="Tunlid A."/>
            <person name="Henrissat B."/>
            <person name="Grigoriev I.V."/>
            <person name="Hibbett D.S."/>
            <person name="Martin F."/>
        </authorList>
    </citation>
    <scope>NUCLEOTIDE SEQUENCE [LARGE SCALE GENOMIC DNA]</scope>
    <source>
        <strain evidence="2">441</strain>
    </source>
</reference>
<dbReference type="HOGENOM" id="CLU_2961775_0_0_1"/>
<evidence type="ECO:0000313" key="2">
    <source>
        <dbReference type="Proteomes" id="UP000054018"/>
    </source>
</evidence>
<dbReference type="EMBL" id="KN833772">
    <property type="protein sequence ID" value="KIK20101.1"/>
    <property type="molecule type" value="Genomic_DNA"/>
</dbReference>
<dbReference type="Proteomes" id="UP000054018">
    <property type="component" value="Unassembled WGS sequence"/>
</dbReference>
<organism evidence="1 2">
    <name type="scientific">Pisolithus microcarpus 441</name>
    <dbReference type="NCBI Taxonomy" id="765257"/>
    <lineage>
        <taxon>Eukaryota</taxon>
        <taxon>Fungi</taxon>
        <taxon>Dikarya</taxon>
        <taxon>Basidiomycota</taxon>
        <taxon>Agaricomycotina</taxon>
        <taxon>Agaricomycetes</taxon>
        <taxon>Agaricomycetidae</taxon>
        <taxon>Boletales</taxon>
        <taxon>Sclerodermatineae</taxon>
        <taxon>Pisolithaceae</taxon>
        <taxon>Pisolithus</taxon>
    </lineage>
</organism>